<accession>A0A1X7ANG9</accession>
<evidence type="ECO:0000256" key="2">
    <source>
        <dbReference type="ARBA" id="ARBA00022490"/>
    </source>
</evidence>
<dbReference type="Pfam" id="PF05400">
    <property type="entry name" value="FliT"/>
    <property type="match status" value="1"/>
</dbReference>
<dbReference type="AlphaFoldDB" id="A0A1X7ANG9"/>
<keyword evidence="3" id="KW-1005">Bacterial flagellum biogenesis</keyword>
<keyword evidence="2" id="KW-0963">Cytoplasm</keyword>
<dbReference type="InterPro" id="IPR008622">
    <property type="entry name" value="FliT"/>
</dbReference>
<evidence type="ECO:0000313" key="8">
    <source>
        <dbReference type="Proteomes" id="UP000196573"/>
    </source>
</evidence>
<keyword evidence="8" id="KW-1185">Reference proteome</keyword>
<protein>
    <recommendedName>
        <fullName evidence="5">Flagellar protein FliT</fullName>
    </recommendedName>
</protein>
<dbReference type="RefSeq" id="WP_087112118.1">
    <property type="nucleotide sequence ID" value="NZ_CBCSCN010000010.1"/>
</dbReference>
<gene>
    <name evidence="7" type="ORF">EHSB41UT_03454</name>
</gene>
<organism evidence="7 8">
    <name type="scientific">Parendozoicomonas haliclonae</name>
    <dbReference type="NCBI Taxonomy" id="1960125"/>
    <lineage>
        <taxon>Bacteria</taxon>
        <taxon>Pseudomonadati</taxon>
        <taxon>Pseudomonadota</taxon>
        <taxon>Gammaproteobacteria</taxon>
        <taxon>Oceanospirillales</taxon>
        <taxon>Endozoicomonadaceae</taxon>
        <taxon>Parendozoicomonas</taxon>
    </lineage>
</organism>
<reference evidence="7 8" key="1">
    <citation type="submission" date="2017-03" db="EMBL/GenBank/DDBJ databases">
        <authorList>
            <person name="Afonso C.L."/>
            <person name="Miller P.J."/>
            <person name="Scott M.A."/>
            <person name="Spackman E."/>
            <person name="Goraichik I."/>
            <person name="Dimitrov K.M."/>
            <person name="Suarez D.L."/>
            <person name="Swayne D.E."/>
        </authorList>
    </citation>
    <scope>NUCLEOTIDE SEQUENCE [LARGE SCALE GENOMIC DNA]</scope>
    <source>
        <strain evidence="7">SB41UT1</strain>
    </source>
</reference>
<evidence type="ECO:0000313" key="7">
    <source>
        <dbReference type="EMBL" id="SMA49672.1"/>
    </source>
</evidence>
<dbReference type="Proteomes" id="UP000196573">
    <property type="component" value="Unassembled WGS sequence"/>
</dbReference>
<name>A0A1X7ANG9_9GAMM</name>
<evidence type="ECO:0000256" key="3">
    <source>
        <dbReference type="ARBA" id="ARBA00022795"/>
    </source>
</evidence>
<evidence type="ECO:0000256" key="4">
    <source>
        <dbReference type="ARBA" id="ARBA00023186"/>
    </source>
</evidence>
<feature type="region of interest" description="Disordered" evidence="6">
    <location>
        <begin position="84"/>
        <end position="109"/>
    </location>
</feature>
<evidence type="ECO:0000256" key="6">
    <source>
        <dbReference type="SAM" id="MobiDB-lite"/>
    </source>
</evidence>
<comment type="subcellular location">
    <subcellularLocation>
        <location evidence="1">Cytoplasm</location>
        <location evidence="1">Cytosol</location>
    </subcellularLocation>
</comment>
<dbReference type="Gene3D" id="1.20.58.380">
    <property type="entry name" value="Flagellar protein flit"/>
    <property type="match status" value="1"/>
</dbReference>
<keyword evidence="4" id="KW-0143">Chaperone</keyword>
<evidence type="ECO:0000256" key="1">
    <source>
        <dbReference type="ARBA" id="ARBA00004514"/>
    </source>
</evidence>
<proteinExistence type="predicted"/>
<dbReference type="EMBL" id="FWPT01000008">
    <property type="protein sequence ID" value="SMA49672.1"/>
    <property type="molecule type" value="Genomic_DNA"/>
</dbReference>
<evidence type="ECO:0000256" key="5">
    <source>
        <dbReference type="ARBA" id="ARBA00093797"/>
    </source>
</evidence>
<sequence length="109" mass="12630">MLPSDACKNDPMISAHLLALEESLREAFRNKDINRVIALDEAVQEELKAVQREQIALPKDQVERLKALYELIRDDCSRRRNELSEKLKGMRKQRNAMDAYHHCQTAGLQ</sequence>